<sequence>MTDTFHALQQAETELQFLQSQIEFAQADYQHLWNLITSLRSQLEQHCVTPLAIGQFVEFADEDYAVVQASTNFGNSLVRISSSVDRLKLKPMSTLALAKNSLALLKVLPSDNEMNSNVISIEAKPTVTYADIGGYDQAKLELREAVEFPLKSPELFAALNIQPPNAVLLHGPPGCAKSLLVKACANSCDCTFISVTSSSCVNKYLGEGPRTIRDIYRLARENAPSIIFFDEIDAIANKRGDSTTEGDKETARILMELLTNLDGFDNDSNLNNGKIVKTIFATNKPEMLDPALLRTGRADRKIFMDYPTKRDKRLIFQTCSKDMKLANDVDFEIFVMRGEKISGAEIASICTEAGMSAIRANRYTVNMADFEKAYSIVVSKRQSANRQIFE</sequence>
<evidence type="ECO:0000256" key="4">
    <source>
        <dbReference type="ARBA" id="ARBA00022942"/>
    </source>
</evidence>
<dbReference type="HOGENOM" id="CLU_000688_2_0_1"/>
<organism evidence="6 7">
    <name type="scientific">Giardia intestinalis (strain ATCC 50803 / WB clone C6)</name>
    <name type="common">Giardia lamblia</name>
    <dbReference type="NCBI Taxonomy" id="184922"/>
    <lineage>
        <taxon>Eukaryota</taxon>
        <taxon>Metamonada</taxon>
        <taxon>Diplomonadida</taxon>
        <taxon>Hexamitidae</taxon>
        <taxon>Giardiinae</taxon>
        <taxon>Giardia</taxon>
    </lineage>
</organism>
<dbReference type="InterPro" id="IPR003960">
    <property type="entry name" value="ATPase_AAA_CS"/>
</dbReference>
<dbReference type="STRING" id="184922.A8B3G7"/>
<keyword evidence="6" id="KW-0378">Hydrolase</keyword>
<dbReference type="PROSITE" id="PS00674">
    <property type="entry name" value="AAA"/>
    <property type="match status" value="1"/>
</dbReference>
<dbReference type="AlphaFoldDB" id="A8B3G7"/>
<proteinExistence type="inferred from homology"/>
<dbReference type="PANTHER" id="PTHR23073">
    <property type="entry name" value="26S PROTEASOME REGULATORY SUBUNIT"/>
    <property type="match status" value="1"/>
</dbReference>
<dbReference type="GeneID" id="5703143"/>
<evidence type="ECO:0000256" key="2">
    <source>
        <dbReference type="ARBA" id="ARBA00022741"/>
    </source>
</evidence>
<dbReference type="GO" id="GO:0016887">
    <property type="term" value="F:ATP hydrolysis activity"/>
    <property type="evidence" value="ECO:0007669"/>
    <property type="project" value="InterPro"/>
</dbReference>
<keyword evidence="6" id="KW-0645">Protease</keyword>
<dbReference type="Gene3D" id="3.40.50.300">
    <property type="entry name" value="P-loop containing nucleotide triphosphate hydrolases"/>
    <property type="match status" value="1"/>
</dbReference>
<dbReference type="KEGG" id="gla:GL50803_007950"/>
<accession>A8B3G7</accession>
<dbReference type="InterPro" id="IPR012340">
    <property type="entry name" value="NA-bd_OB-fold"/>
</dbReference>
<dbReference type="SMART" id="SM00382">
    <property type="entry name" value="AAA"/>
    <property type="match status" value="1"/>
</dbReference>
<dbReference type="OMA" id="QDIGGMD"/>
<dbReference type="GO" id="GO:0043161">
    <property type="term" value="P:proteasome-mediated ubiquitin-dependent protein catabolic process"/>
    <property type="evidence" value="ECO:0000318"/>
    <property type="project" value="GO_Central"/>
</dbReference>
<dbReference type="Pfam" id="PF17862">
    <property type="entry name" value="AAA_lid_3"/>
    <property type="match status" value="1"/>
</dbReference>
<dbReference type="InterPro" id="IPR032501">
    <property type="entry name" value="Prot_ATP_ID_OB_2nd"/>
</dbReference>
<keyword evidence="3 5" id="KW-0067">ATP-binding</keyword>
<reference evidence="6 7" key="1">
    <citation type="journal article" date="2007" name="Science">
        <title>Genomic minimalism in the early diverging intestinal parasite Giardia lamblia.</title>
        <authorList>
            <person name="Morrison H.G."/>
            <person name="McArthur A.G."/>
            <person name="Gillin F.D."/>
            <person name="Aley S.B."/>
            <person name="Adam R.D."/>
            <person name="Olsen G.J."/>
            <person name="Best A.A."/>
            <person name="Cande W.Z."/>
            <person name="Chen F."/>
            <person name="Cipriano M.J."/>
            <person name="Davids B.J."/>
            <person name="Dawson S.C."/>
            <person name="Elmendorf H.G."/>
            <person name="Hehl A.B."/>
            <person name="Holder M.E."/>
            <person name="Huse S.M."/>
            <person name="Kim U.U."/>
            <person name="Lasek-Nesselquist E."/>
            <person name="Manning G."/>
            <person name="Nigam A."/>
            <person name="Nixon J.E."/>
            <person name="Palm D."/>
            <person name="Passamaneck N.E."/>
            <person name="Prabhu A."/>
            <person name="Reich C.I."/>
            <person name="Reiner D.S."/>
            <person name="Samuelson J."/>
            <person name="Svard S.G."/>
            <person name="Sogin M.L."/>
        </authorList>
    </citation>
    <scope>NUCLEOTIDE SEQUENCE [LARGE SCALE GENOMIC DNA]</scope>
    <source>
        <strain evidence="6 7">WB C6</strain>
    </source>
</reference>
<dbReference type="GO" id="GO:0036402">
    <property type="term" value="F:proteasome-activating activity"/>
    <property type="evidence" value="ECO:0000318"/>
    <property type="project" value="GO_Central"/>
</dbReference>
<dbReference type="Gene3D" id="1.10.8.60">
    <property type="match status" value="1"/>
</dbReference>
<dbReference type="VEuPathDB" id="GiardiaDB:GL50803_7950"/>
<dbReference type="Gene3D" id="2.40.50.140">
    <property type="entry name" value="Nucleic acid-binding proteins"/>
    <property type="match status" value="1"/>
</dbReference>
<dbReference type="Pfam" id="PF16450">
    <property type="entry name" value="Prot_ATP_ID_OB_C"/>
    <property type="match status" value="1"/>
</dbReference>
<dbReference type="EMBL" id="AACB03000003">
    <property type="protein sequence ID" value="KAE8303162.1"/>
    <property type="molecule type" value="Genomic_DNA"/>
</dbReference>
<dbReference type="InterPro" id="IPR027417">
    <property type="entry name" value="P-loop_NTPase"/>
</dbReference>
<keyword evidence="4" id="KW-0647">Proteasome</keyword>
<comment type="similarity">
    <text evidence="1 5">Belongs to the AAA ATPase family.</text>
</comment>
<dbReference type="FunCoup" id="A8B3G7">
    <property type="interactions" value="249"/>
</dbReference>
<evidence type="ECO:0000256" key="3">
    <source>
        <dbReference type="ARBA" id="ARBA00022840"/>
    </source>
</evidence>
<gene>
    <name evidence="6" type="ORF">GL50803_007950</name>
</gene>
<evidence type="ECO:0000256" key="5">
    <source>
        <dbReference type="RuleBase" id="RU003651"/>
    </source>
</evidence>
<dbReference type="Proteomes" id="UP000001548">
    <property type="component" value="Unassembled WGS sequence"/>
</dbReference>
<dbReference type="InterPro" id="IPR003593">
    <property type="entry name" value="AAA+_ATPase"/>
</dbReference>
<evidence type="ECO:0000313" key="6">
    <source>
        <dbReference type="EMBL" id="KAE8303162.1"/>
    </source>
</evidence>
<dbReference type="InterPro" id="IPR003959">
    <property type="entry name" value="ATPase_AAA_core"/>
</dbReference>
<dbReference type="RefSeq" id="XP_001710215.1">
    <property type="nucleotide sequence ID" value="XM_001710163.1"/>
</dbReference>
<dbReference type="GO" id="GO:0005524">
    <property type="term" value="F:ATP binding"/>
    <property type="evidence" value="ECO:0007669"/>
    <property type="project" value="UniProtKB-KW"/>
</dbReference>
<protein>
    <submittedName>
        <fullName evidence="6">26S protease regulatory subunit 6B</fullName>
    </submittedName>
</protein>
<keyword evidence="7" id="KW-1185">Reference proteome</keyword>
<dbReference type="GO" id="GO:0008540">
    <property type="term" value="C:proteasome regulatory particle, base subcomplex"/>
    <property type="evidence" value="ECO:0000318"/>
    <property type="project" value="GO_Central"/>
</dbReference>
<name>A8B3G7_GIAIC</name>
<comment type="caution">
    <text evidence="6">The sequence shown here is derived from an EMBL/GenBank/DDBJ whole genome shotgun (WGS) entry which is preliminary data.</text>
</comment>
<evidence type="ECO:0000256" key="1">
    <source>
        <dbReference type="ARBA" id="ARBA00006914"/>
    </source>
</evidence>
<evidence type="ECO:0000313" key="7">
    <source>
        <dbReference type="Proteomes" id="UP000001548"/>
    </source>
</evidence>
<dbReference type="InterPro" id="IPR050221">
    <property type="entry name" value="26S_Proteasome_ATPase"/>
</dbReference>
<dbReference type="SUPFAM" id="SSF52540">
    <property type="entry name" value="P-loop containing nucleoside triphosphate hydrolases"/>
    <property type="match status" value="1"/>
</dbReference>
<dbReference type="InterPro" id="IPR041569">
    <property type="entry name" value="AAA_lid_3"/>
</dbReference>
<keyword evidence="2 5" id="KW-0547">Nucleotide-binding</keyword>
<dbReference type="GO" id="GO:0008233">
    <property type="term" value="F:peptidase activity"/>
    <property type="evidence" value="ECO:0007669"/>
    <property type="project" value="UniProtKB-KW"/>
</dbReference>
<dbReference type="FunFam" id="3.40.50.300:FF:002266">
    <property type="entry name" value="26S protease regulatory subunit 6B"/>
    <property type="match status" value="1"/>
</dbReference>
<dbReference type="Pfam" id="PF00004">
    <property type="entry name" value="AAA"/>
    <property type="match status" value="1"/>
</dbReference>